<proteinExistence type="predicted"/>
<gene>
    <name evidence="1" type="ORF">H9647_11805</name>
</gene>
<dbReference type="EMBL" id="JACSQL010000004">
    <property type="protein sequence ID" value="MBD7968749.1"/>
    <property type="molecule type" value="Genomic_DNA"/>
</dbReference>
<protein>
    <submittedName>
        <fullName evidence="1">Uncharacterized protein</fullName>
    </submittedName>
</protein>
<evidence type="ECO:0000313" key="2">
    <source>
        <dbReference type="Proteomes" id="UP000608071"/>
    </source>
</evidence>
<evidence type="ECO:0000313" key="1">
    <source>
        <dbReference type="EMBL" id="MBD7968749.1"/>
    </source>
</evidence>
<comment type="caution">
    <text evidence="1">The sequence shown here is derived from an EMBL/GenBank/DDBJ whole genome shotgun (WGS) entry which is preliminary data.</text>
</comment>
<dbReference type="Proteomes" id="UP000608071">
    <property type="component" value="Unassembled WGS sequence"/>
</dbReference>
<organism evidence="1 2">
    <name type="scientific">Paenibacillus gallinarum</name>
    <dbReference type="NCBI Taxonomy" id="2762232"/>
    <lineage>
        <taxon>Bacteria</taxon>
        <taxon>Bacillati</taxon>
        <taxon>Bacillota</taxon>
        <taxon>Bacilli</taxon>
        <taxon>Bacillales</taxon>
        <taxon>Paenibacillaceae</taxon>
        <taxon>Paenibacillus</taxon>
    </lineage>
</organism>
<sequence>MLLHSLRYAEKKGYTVCLVLQNGDTYVGEIDINNDTKNLVITCDQGKIPVPLDHIKHASTIVSAHF</sequence>
<dbReference type="RefSeq" id="WP_191800083.1">
    <property type="nucleotide sequence ID" value="NZ_JACSQL010000004.1"/>
</dbReference>
<name>A0ABR8SZH4_9BACL</name>
<keyword evidence="2" id="KW-1185">Reference proteome</keyword>
<reference evidence="1 2" key="1">
    <citation type="submission" date="2020-08" db="EMBL/GenBank/DDBJ databases">
        <title>A Genomic Blueprint of the Chicken Gut Microbiome.</title>
        <authorList>
            <person name="Gilroy R."/>
            <person name="Ravi A."/>
            <person name="Getino M."/>
            <person name="Pursley I."/>
            <person name="Horton D.L."/>
            <person name="Alikhan N.-F."/>
            <person name="Baker D."/>
            <person name="Gharbi K."/>
            <person name="Hall N."/>
            <person name="Watson M."/>
            <person name="Adriaenssens E.M."/>
            <person name="Foster-Nyarko E."/>
            <person name="Jarju S."/>
            <person name="Secka A."/>
            <person name="Antonio M."/>
            <person name="Oren A."/>
            <person name="Chaudhuri R."/>
            <person name="La Ragione R.M."/>
            <person name="Hildebrand F."/>
            <person name="Pallen M.J."/>
        </authorList>
    </citation>
    <scope>NUCLEOTIDE SEQUENCE [LARGE SCALE GENOMIC DNA]</scope>
    <source>
        <strain evidence="1 2">Sa2BVA9</strain>
    </source>
</reference>
<accession>A0ABR8SZH4</accession>